<dbReference type="InterPro" id="IPR032830">
    <property type="entry name" value="XPB/Ssl2_N"/>
</dbReference>
<organism evidence="2 3">
    <name type="scientific">Lysinibacter cavernae</name>
    <dbReference type="NCBI Taxonomy" id="1640652"/>
    <lineage>
        <taxon>Bacteria</taxon>
        <taxon>Bacillati</taxon>
        <taxon>Actinomycetota</taxon>
        <taxon>Actinomycetes</taxon>
        <taxon>Micrococcales</taxon>
        <taxon>Microbacteriaceae</taxon>
        <taxon>Lysinibacter</taxon>
    </lineage>
</organism>
<dbReference type="Proteomes" id="UP000541033">
    <property type="component" value="Unassembled WGS sequence"/>
</dbReference>
<dbReference type="AlphaFoldDB" id="A0A7X5TUN6"/>
<proteinExistence type="predicted"/>
<sequence length="619" mass="66711">MTSVLALSRQLSASSDESVEQLLQQRSVSAAGLKDFFDLAGHLLKAESLQQALTPLDRNSLAVLVVLGADEEPAWLTPDQIRGRLSHSTPHREFSSDWIDAILARLRGMALVRTEGDAVQGWPEVAVALGSWPAEGLPSPEELVDLTRPTLLDVVENDPGDETERASAERAFALVQMVGELIAELTLEPAPTRARGGLTLPASKRLSEALRVTLNRVPFLLTLTSRAGLTAELAVGWTATDQSAEWLMLPPAERWLALAHAWFEAASPDIVETLSEHSRRVWGDTIRVLVPWLFPAAPERATAWVGTLVDEAEFIGFQHADAGSSFAKALVVSGDAAAAEILAPLMPAEVDSVYVQPDLTVISPGPLKAAIDTELRQIATIENRALAATYRITSASLLRAFTAGMTEDKLRGFLAKISLTGIPQPLDYLVTETVRRYGSIRVEAIEPQTAGSPARTRVTADDRHTLETLLVDRGLQHLSLRRRSEDVLVSIMSANVVINSLHEAKYPAALISDGGSHDASPASAAPKANPTRQLLERLRNNQAAHDDETPETGFSRQLSLAIKSKSTIKVALVAPNGAAHEYTILPTSVSAARLRGLDSASDVERTLPLAWVTSVETLA</sequence>
<keyword evidence="3" id="KW-1185">Reference proteome</keyword>
<reference evidence="2 3" key="1">
    <citation type="submission" date="2020-02" db="EMBL/GenBank/DDBJ databases">
        <title>Sequencing the genomes of 1000 actinobacteria strains.</title>
        <authorList>
            <person name="Klenk H.-P."/>
        </authorList>
    </citation>
    <scope>NUCLEOTIDE SEQUENCE [LARGE SCALE GENOMIC DNA]</scope>
    <source>
        <strain evidence="2 3">DSM 27960</strain>
    </source>
</reference>
<evidence type="ECO:0000313" key="3">
    <source>
        <dbReference type="Proteomes" id="UP000541033"/>
    </source>
</evidence>
<gene>
    <name evidence="2" type="ORF">FHX76_001635</name>
</gene>
<evidence type="ECO:0000313" key="2">
    <source>
        <dbReference type="EMBL" id="NIH53767.1"/>
    </source>
</evidence>
<evidence type="ECO:0000259" key="1">
    <source>
        <dbReference type="Pfam" id="PF13625"/>
    </source>
</evidence>
<comment type="caution">
    <text evidence="2">The sequence shown here is derived from an EMBL/GenBank/DDBJ whole genome shotgun (WGS) entry which is preliminary data.</text>
</comment>
<name>A0A7X5TUN6_9MICO</name>
<protein>
    <recommendedName>
        <fullName evidence="1">Helicase XPB/Ssl2 N-terminal domain-containing protein</fullName>
    </recommendedName>
</protein>
<feature type="domain" description="Helicase XPB/Ssl2 N-terminal" evidence="1">
    <location>
        <begin position="353"/>
        <end position="483"/>
    </location>
</feature>
<dbReference type="Pfam" id="PF13625">
    <property type="entry name" value="Helicase_C_3"/>
    <property type="match status" value="1"/>
</dbReference>
<dbReference type="RefSeq" id="WP_167149649.1">
    <property type="nucleotide sequence ID" value="NZ_JAAMOX010000001.1"/>
</dbReference>
<dbReference type="EMBL" id="JAAMOX010000001">
    <property type="protein sequence ID" value="NIH53767.1"/>
    <property type="molecule type" value="Genomic_DNA"/>
</dbReference>
<accession>A0A7X5TUN6</accession>